<gene>
    <name evidence="3" type="ORF">AK812_SmicGene3574</name>
</gene>
<evidence type="ECO:0000256" key="1">
    <source>
        <dbReference type="SAM" id="MobiDB-lite"/>
    </source>
</evidence>
<name>A0A1Q9EYN5_SYMMI</name>
<evidence type="ECO:0000313" key="3">
    <source>
        <dbReference type="EMBL" id="OLQ12495.1"/>
    </source>
</evidence>
<feature type="region of interest" description="Disordered" evidence="1">
    <location>
        <begin position="72"/>
        <end position="115"/>
    </location>
</feature>
<keyword evidence="4" id="KW-1185">Reference proteome</keyword>
<evidence type="ECO:0000313" key="4">
    <source>
        <dbReference type="Proteomes" id="UP000186817"/>
    </source>
</evidence>
<keyword evidence="2" id="KW-0732">Signal</keyword>
<reference evidence="3 4" key="1">
    <citation type="submission" date="2016-02" db="EMBL/GenBank/DDBJ databases">
        <title>Genome analysis of coral dinoflagellate symbionts highlights evolutionary adaptations to a symbiotic lifestyle.</title>
        <authorList>
            <person name="Aranda M."/>
            <person name="Li Y."/>
            <person name="Liew Y.J."/>
            <person name="Baumgarten S."/>
            <person name="Simakov O."/>
            <person name="Wilson M."/>
            <person name="Piel J."/>
            <person name="Ashoor H."/>
            <person name="Bougouffa S."/>
            <person name="Bajic V.B."/>
            <person name="Ryu T."/>
            <person name="Ravasi T."/>
            <person name="Bayer T."/>
            <person name="Micklem G."/>
            <person name="Kim H."/>
            <person name="Bhak J."/>
            <person name="Lajeunesse T.C."/>
            <person name="Voolstra C.R."/>
        </authorList>
    </citation>
    <scope>NUCLEOTIDE SEQUENCE [LARGE SCALE GENOMIC DNA]</scope>
    <source>
        <strain evidence="3 4">CCMP2467</strain>
    </source>
</reference>
<dbReference type="Proteomes" id="UP000186817">
    <property type="component" value="Unassembled WGS sequence"/>
</dbReference>
<evidence type="ECO:0000256" key="2">
    <source>
        <dbReference type="SAM" id="SignalP"/>
    </source>
</evidence>
<proteinExistence type="predicted"/>
<sequence length="255" mass="28635">MMVPLSLLLWFLLFPRHLEATWGKGGNRGYYNQWSSKNWNQSNWSGGNQQSWGGKGGSSSFDAGMAYAMLLGDREKSTRRQSRKKRSHRDEASSDSSRSSSADNRKRSKQSSKIKRELAELRAFKEKTEQAAVEEHKHKELKELEHRLWERLQSTTAHAKPAPPSSADAEQIVLSGPQRRLAAKMLAGAISDQSSVQAWADIVTAVESMEGRQLLEVLRSEGLATPRACKERQAALLAHLQTELEIKDFDLSAFL</sequence>
<accession>A0A1Q9EYN5</accession>
<protein>
    <submittedName>
        <fullName evidence="3">Uncharacterized protein</fullName>
    </submittedName>
</protein>
<organism evidence="3 4">
    <name type="scientific">Symbiodinium microadriaticum</name>
    <name type="common">Dinoflagellate</name>
    <name type="synonym">Zooxanthella microadriatica</name>
    <dbReference type="NCBI Taxonomy" id="2951"/>
    <lineage>
        <taxon>Eukaryota</taxon>
        <taxon>Sar</taxon>
        <taxon>Alveolata</taxon>
        <taxon>Dinophyceae</taxon>
        <taxon>Suessiales</taxon>
        <taxon>Symbiodiniaceae</taxon>
        <taxon>Symbiodinium</taxon>
    </lineage>
</organism>
<dbReference type="AlphaFoldDB" id="A0A1Q9EYN5"/>
<feature type="chain" id="PRO_5012886951" evidence="2">
    <location>
        <begin position="21"/>
        <end position="255"/>
    </location>
</feature>
<dbReference type="EMBL" id="LSRX01000042">
    <property type="protein sequence ID" value="OLQ12495.1"/>
    <property type="molecule type" value="Genomic_DNA"/>
</dbReference>
<feature type="signal peptide" evidence="2">
    <location>
        <begin position="1"/>
        <end position="20"/>
    </location>
</feature>
<comment type="caution">
    <text evidence="3">The sequence shown here is derived from an EMBL/GenBank/DDBJ whole genome shotgun (WGS) entry which is preliminary data.</text>
</comment>